<reference evidence="1" key="2">
    <citation type="journal article" date="2015" name="Fish Shellfish Immunol.">
        <title>Early steps in the European eel (Anguilla anguilla)-Vibrio vulnificus interaction in the gills: Role of the RtxA13 toxin.</title>
        <authorList>
            <person name="Callol A."/>
            <person name="Pajuelo D."/>
            <person name="Ebbesson L."/>
            <person name="Teles M."/>
            <person name="MacKenzie S."/>
            <person name="Amaro C."/>
        </authorList>
    </citation>
    <scope>NUCLEOTIDE SEQUENCE</scope>
</reference>
<protein>
    <submittedName>
        <fullName evidence="1">Uncharacterized protein</fullName>
    </submittedName>
</protein>
<accession>A0A0E9UX58</accession>
<reference evidence="1" key="1">
    <citation type="submission" date="2014-11" db="EMBL/GenBank/DDBJ databases">
        <authorList>
            <person name="Amaro Gonzalez C."/>
        </authorList>
    </citation>
    <scope>NUCLEOTIDE SEQUENCE</scope>
</reference>
<dbReference type="EMBL" id="GBXM01038817">
    <property type="protein sequence ID" value="JAH69760.1"/>
    <property type="molecule type" value="Transcribed_RNA"/>
</dbReference>
<dbReference type="AlphaFoldDB" id="A0A0E9UX58"/>
<proteinExistence type="predicted"/>
<evidence type="ECO:0000313" key="1">
    <source>
        <dbReference type="EMBL" id="JAH69760.1"/>
    </source>
</evidence>
<sequence>MAKWFAWLTGQVGGPLSRILLRAPGRSGLALSMGLCCTLMID</sequence>
<organism evidence="1">
    <name type="scientific">Anguilla anguilla</name>
    <name type="common">European freshwater eel</name>
    <name type="synonym">Muraena anguilla</name>
    <dbReference type="NCBI Taxonomy" id="7936"/>
    <lineage>
        <taxon>Eukaryota</taxon>
        <taxon>Metazoa</taxon>
        <taxon>Chordata</taxon>
        <taxon>Craniata</taxon>
        <taxon>Vertebrata</taxon>
        <taxon>Euteleostomi</taxon>
        <taxon>Actinopterygii</taxon>
        <taxon>Neopterygii</taxon>
        <taxon>Teleostei</taxon>
        <taxon>Anguilliformes</taxon>
        <taxon>Anguillidae</taxon>
        <taxon>Anguilla</taxon>
    </lineage>
</organism>
<name>A0A0E9UX58_ANGAN</name>